<proteinExistence type="predicted"/>
<protein>
    <submittedName>
        <fullName evidence="2">PREDICTED: 18S pre-ribosomal</fullName>
    </submittedName>
</protein>
<accession>A0A5E4F6E5</accession>
<dbReference type="OMA" id="EMASGDC"/>
<dbReference type="EMBL" id="CABIKO010000052">
    <property type="protein sequence ID" value="VVA21348.1"/>
    <property type="molecule type" value="Genomic_DNA"/>
</dbReference>
<dbReference type="PANTHER" id="PTHR33914">
    <property type="entry name" value="18S PRE-RIBOSOMAL ASSEMBLY PROTEIN GAR2-LIKE PROTEIN"/>
    <property type="match status" value="1"/>
</dbReference>
<name>A0A5E4F6E5_PRUDU</name>
<dbReference type="AlphaFoldDB" id="A0A5E4F6E5"/>
<dbReference type="GO" id="GO:0009786">
    <property type="term" value="P:regulation of asymmetric cell division"/>
    <property type="evidence" value="ECO:0007669"/>
    <property type="project" value="InterPro"/>
</dbReference>
<gene>
    <name evidence="2" type="ORF">ALMOND_2B027387</name>
</gene>
<dbReference type="InParanoid" id="A0A5E4F6E5"/>
<feature type="compositionally biased region" description="Polar residues" evidence="1">
    <location>
        <begin position="177"/>
        <end position="194"/>
    </location>
</feature>
<evidence type="ECO:0000256" key="1">
    <source>
        <dbReference type="SAM" id="MobiDB-lite"/>
    </source>
</evidence>
<dbReference type="InterPro" id="IPR040378">
    <property type="entry name" value="BASL"/>
</dbReference>
<reference evidence="3" key="1">
    <citation type="journal article" date="2020" name="Plant J.">
        <title>Transposons played a major role in the diversification between the closely related almond and peach genomes: results from the almond genome sequence.</title>
        <authorList>
            <person name="Alioto T."/>
            <person name="Alexiou K.G."/>
            <person name="Bardil A."/>
            <person name="Barteri F."/>
            <person name="Castanera R."/>
            <person name="Cruz F."/>
            <person name="Dhingra A."/>
            <person name="Duval H."/>
            <person name="Fernandez I Marti A."/>
            <person name="Frias L."/>
            <person name="Galan B."/>
            <person name="Garcia J.L."/>
            <person name="Howad W."/>
            <person name="Gomez-Garrido J."/>
            <person name="Gut M."/>
            <person name="Julca I."/>
            <person name="Morata J."/>
            <person name="Puigdomenech P."/>
            <person name="Ribeca P."/>
            <person name="Rubio Cabetas M.J."/>
            <person name="Vlasova A."/>
            <person name="Wirthensohn M."/>
            <person name="Garcia-Mas J."/>
            <person name="Gabaldon T."/>
            <person name="Casacuberta J.M."/>
            <person name="Arus P."/>
        </authorList>
    </citation>
    <scope>NUCLEOTIDE SEQUENCE [LARGE SCALE GENOMIC DNA]</scope>
    <source>
        <strain evidence="3">cv. Texas</strain>
    </source>
</reference>
<evidence type="ECO:0000313" key="2">
    <source>
        <dbReference type="EMBL" id="VVA21348.1"/>
    </source>
</evidence>
<feature type="region of interest" description="Disordered" evidence="1">
    <location>
        <begin position="413"/>
        <end position="446"/>
    </location>
</feature>
<feature type="region of interest" description="Disordered" evidence="1">
    <location>
        <begin position="176"/>
        <end position="204"/>
    </location>
</feature>
<dbReference type="PANTHER" id="PTHR33914:SF15">
    <property type="entry name" value="PROTEIN WAVE"/>
    <property type="match status" value="1"/>
</dbReference>
<sequence>MTCTCQANSESMDDHSTAVFKPVYKSFKFKCSEAIKGLKVEKNTGLKDNNVFISNLKSEDSEVVPNQHPDDSRDMHAVRNASRASGYMDWKDSVDGNGQHIPHYTCTCSDKEESRERKVGMDNELPELVAFLQESSNYQCFKDICIDKEVPSQEKYLVENCELDHSRISCILDSDMDSSSESIGETVDSDSSISTEHDCDKDVSEQCGSKNLKIEDEKYFGDRDDHSTKKTVSETLLIVRQGPNNAVLANSMVLSKSQAIDDNSRTSKASVRSDLDDASSLGKLNGIITIDDGREEVTQSAGCHPPDIGNMFRPDSSEDGMSASEPCSGLLALSGGIPSCGSISLRSNSSTTSSQSFAFPILSSEWNGSPARMGKADPRQLQRHHRHWKVLNRANIHNGALEVGKSRRSIGHKTKAHNHDSHLPNCERVPTSNVKSKSTEGRQRSMVHSPLKSLMAILYGKTHRQEKGSMFRLQQVTS</sequence>
<dbReference type="Proteomes" id="UP000327085">
    <property type="component" value="Chromosome 5"/>
</dbReference>
<evidence type="ECO:0000313" key="3">
    <source>
        <dbReference type="Proteomes" id="UP000327085"/>
    </source>
</evidence>
<organism evidence="2 3">
    <name type="scientific">Prunus dulcis</name>
    <name type="common">Almond</name>
    <name type="synonym">Amygdalus dulcis</name>
    <dbReference type="NCBI Taxonomy" id="3755"/>
    <lineage>
        <taxon>Eukaryota</taxon>
        <taxon>Viridiplantae</taxon>
        <taxon>Streptophyta</taxon>
        <taxon>Embryophyta</taxon>
        <taxon>Tracheophyta</taxon>
        <taxon>Spermatophyta</taxon>
        <taxon>Magnoliopsida</taxon>
        <taxon>eudicotyledons</taxon>
        <taxon>Gunneridae</taxon>
        <taxon>Pentapetalae</taxon>
        <taxon>rosids</taxon>
        <taxon>fabids</taxon>
        <taxon>Rosales</taxon>
        <taxon>Rosaceae</taxon>
        <taxon>Amygdaloideae</taxon>
        <taxon>Amygdaleae</taxon>
        <taxon>Prunus</taxon>
    </lineage>
</organism>
<dbReference type="Gramene" id="VVA21348">
    <property type="protein sequence ID" value="VVA21348"/>
    <property type="gene ID" value="Prudul26B027387"/>
</dbReference>
<feature type="compositionally biased region" description="Basic and acidic residues" evidence="1">
    <location>
        <begin position="195"/>
        <end position="204"/>
    </location>
</feature>